<dbReference type="Gene3D" id="6.10.340.10">
    <property type="match status" value="1"/>
</dbReference>
<proteinExistence type="predicted"/>
<dbReference type="InterPro" id="IPR036890">
    <property type="entry name" value="HATPase_C_sf"/>
</dbReference>
<dbReference type="SMART" id="SM00388">
    <property type="entry name" value="HisKA"/>
    <property type="match status" value="1"/>
</dbReference>
<dbReference type="PANTHER" id="PTHR43711:SF1">
    <property type="entry name" value="HISTIDINE KINASE 1"/>
    <property type="match status" value="1"/>
</dbReference>
<evidence type="ECO:0000256" key="4">
    <source>
        <dbReference type="ARBA" id="ARBA00022553"/>
    </source>
</evidence>
<keyword evidence="4" id="KW-0597">Phosphoprotein</keyword>
<evidence type="ECO:0000313" key="12">
    <source>
        <dbReference type="Proteomes" id="UP001404956"/>
    </source>
</evidence>
<evidence type="ECO:0000259" key="9">
    <source>
        <dbReference type="PROSITE" id="PS50109"/>
    </source>
</evidence>
<gene>
    <name evidence="11" type="primary">sasA_8</name>
    <name evidence="11" type="ORF">Dalu01_01932</name>
</gene>
<evidence type="ECO:0000256" key="5">
    <source>
        <dbReference type="ARBA" id="ARBA00022679"/>
    </source>
</evidence>
<dbReference type="InterPro" id="IPR036097">
    <property type="entry name" value="HisK_dim/P_sf"/>
</dbReference>
<dbReference type="InterPro" id="IPR003661">
    <property type="entry name" value="HisK_dim/P_dom"/>
</dbReference>
<dbReference type="Pfam" id="PF00512">
    <property type="entry name" value="HisKA"/>
    <property type="match status" value="1"/>
</dbReference>
<accession>A0ABP9XF38</accession>
<dbReference type="Proteomes" id="UP001404956">
    <property type="component" value="Unassembled WGS sequence"/>
</dbReference>
<dbReference type="SUPFAM" id="SSF47384">
    <property type="entry name" value="Homodimeric domain of signal transducing histidine kinase"/>
    <property type="match status" value="1"/>
</dbReference>
<evidence type="ECO:0000256" key="3">
    <source>
        <dbReference type="ARBA" id="ARBA00012438"/>
    </source>
</evidence>
<dbReference type="CDD" id="cd06225">
    <property type="entry name" value="HAMP"/>
    <property type="match status" value="1"/>
</dbReference>
<evidence type="ECO:0000259" key="10">
    <source>
        <dbReference type="PROSITE" id="PS50885"/>
    </source>
</evidence>
<dbReference type="SUPFAM" id="SSF158472">
    <property type="entry name" value="HAMP domain-like"/>
    <property type="match status" value="1"/>
</dbReference>
<comment type="catalytic activity">
    <reaction evidence="1">
        <text>ATP + protein L-histidine = ADP + protein N-phospho-L-histidine.</text>
        <dbReference type="EC" id="2.7.13.3"/>
    </reaction>
</comment>
<dbReference type="PANTHER" id="PTHR43711">
    <property type="entry name" value="TWO-COMPONENT HISTIDINE KINASE"/>
    <property type="match status" value="1"/>
</dbReference>
<dbReference type="EC" id="2.7.13.3" evidence="3"/>
<dbReference type="PRINTS" id="PR00344">
    <property type="entry name" value="BCTRLSENSOR"/>
</dbReference>
<evidence type="ECO:0000313" key="11">
    <source>
        <dbReference type="EMBL" id="GAA5533526.1"/>
    </source>
</evidence>
<evidence type="ECO:0000256" key="6">
    <source>
        <dbReference type="ARBA" id="ARBA00022777"/>
    </source>
</evidence>
<name>A0ABP9XF38_9DEIO</name>
<dbReference type="InterPro" id="IPR003594">
    <property type="entry name" value="HATPase_dom"/>
</dbReference>
<reference evidence="11 12" key="1">
    <citation type="submission" date="2024-02" db="EMBL/GenBank/DDBJ databases">
        <title>Deinococcus aluminii NBRC 112889.</title>
        <authorList>
            <person name="Ichikawa N."/>
            <person name="Katano-Makiyama Y."/>
            <person name="Hidaka K."/>
        </authorList>
    </citation>
    <scope>NUCLEOTIDE SEQUENCE [LARGE SCALE GENOMIC DNA]</scope>
    <source>
        <strain evidence="11 12">NBRC 112889</strain>
    </source>
</reference>
<dbReference type="PROSITE" id="PS50109">
    <property type="entry name" value="HIS_KIN"/>
    <property type="match status" value="1"/>
</dbReference>
<dbReference type="CDD" id="cd00075">
    <property type="entry name" value="HATPase"/>
    <property type="match status" value="1"/>
</dbReference>
<evidence type="ECO:0000256" key="7">
    <source>
        <dbReference type="ARBA" id="ARBA00023012"/>
    </source>
</evidence>
<keyword evidence="8" id="KW-1133">Transmembrane helix</keyword>
<feature type="transmembrane region" description="Helical" evidence="8">
    <location>
        <begin position="64"/>
        <end position="85"/>
    </location>
</feature>
<feature type="domain" description="HAMP" evidence="10">
    <location>
        <begin position="88"/>
        <end position="140"/>
    </location>
</feature>
<dbReference type="InterPro" id="IPR005467">
    <property type="entry name" value="His_kinase_dom"/>
</dbReference>
<keyword evidence="8" id="KW-0812">Transmembrane</keyword>
<dbReference type="SUPFAM" id="SSF55874">
    <property type="entry name" value="ATPase domain of HSP90 chaperone/DNA topoisomerase II/histidine kinase"/>
    <property type="match status" value="1"/>
</dbReference>
<keyword evidence="8" id="KW-0472">Membrane</keyword>
<dbReference type="SMART" id="SM00304">
    <property type="entry name" value="HAMP"/>
    <property type="match status" value="1"/>
</dbReference>
<feature type="domain" description="Histidine kinase" evidence="9">
    <location>
        <begin position="148"/>
        <end position="359"/>
    </location>
</feature>
<dbReference type="Pfam" id="PF02518">
    <property type="entry name" value="HATPase_c"/>
    <property type="match status" value="1"/>
</dbReference>
<comment type="caution">
    <text evidence="11">The sequence shown here is derived from an EMBL/GenBank/DDBJ whole genome shotgun (WGS) entry which is preliminary data.</text>
</comment>
<dbReference type="RefSeq" id="WP_345453952.1">
    <property type="nucleotide sequence ID" value="NZ_BAABRV010000004.1"/>
</dbReference>
<dbReference type="InterPro" id="IPR003660">
    <property type="entry name" value="HAMP_dom"/>
</dbReference>
<evidence type="ECO:0000256" key="1">
    <source>
        <dbReference type="ARBA" id="ARBA00000085"/>
    </source>
</evidence>
<comment type="subcellular location">
    <subcellularLocation>
        <location evidence="2">Membrane</location>
    </subcellularLocation>
</comment>
<keyword evidence="6" id="KW-0418">Kinase</keyword>
<dbReference type="CDD" id="cd00082">
    <property type="entry name" value="HisKA"/>
    <property type="match status" value="1"/>
</dbReference>
<dbReference type="PROSITE" id="PS50885">
    <property type="entry name" value="HAMP"/>
    <property type="match status" value="1"/>
</dbReference>
<dbReference type="Pfam" id="PF00672">
    <property type="entry name" value="HAMP"/>
    <property type="match status" value="1"/>
</dbReference>
<dbReference type="InterPro" id="IPR050736">
    <property type="entry name" value="Sensor_HK_Regulatory"/>
</dbReference>
<dbReference type="SMART" id="SM00387">
    <property type="entry name" value="HATPase_c"/>
    <property type="match status" value="1"/>
</dbReference>
<protein>
    <recommendedName>
        <fullName evidence="3">histidine kinase</fullName>
        <ecNumber evidence="3">2.7.13.3</ecNumber>
    </recommendedName>
</protein>
<sequence>MKLFPRLFLGHLLVILVALGALFLVVELSAPSFYRHHVEQMVALIGPEGRVLRPDLERGMRRTLNSALLAAVPFAVAVAAITASLTSRRIVRAVQLLSDGSQALAAGQYSRRLPETGRDELAGLAHNFNVMAGSLERVEQDRVALIGNVGHELRTPLAALRGYSEALTDGVMLPEQAAPAIRREVRAMERLASDLSLVSRIEAGRVDLHPTIFGARTLLAAALERFGDAYAERGVTLMTQNAPDDMQVRADFERASQALSNLLSNALRHTPPGGRVTLAVQEVGGQVGFSVEDTGSGIPAEHLERIFERFYRVDPARTRGEGSGVGLTIARGLVEQMGGTVRVTSGEGGSTFTFTLPRA</sequence>
<organism evidence="11 12">
    <name type="scientific">Deinococcus aluminii</name>
    <dbReference type="NCBI Taxonomy" id="1656885"/>
    <lineage>
        <taxon>Bacteria</taxon>
        <taxon>Thermotogati</taxon>
        <taxon>Deinococcota</taxon>
        <taxon>Deinococci</taxon>
        <taxon>Deinococcales</taxon>
        <taxon>Deinococcaceae</taxon>
        <taxon>Deinococcus</taxon>
    </lineage>
</organism>
<evidence type="ECO:0000256" key="2">
    <source>
        <dbReference type="ARBA" id="ARBA00004370"/>
    </source>
</evidence>
<dbReference type="Gene3D" id="1.10.287.130">
    <property type="match status" value="1"/>
</dbReference>
<keyword evidence="7" id="KW-0902">Two-component regulatory system</keyword>
<keyword evidence="5" id="KW-0808">Transferase</keyword>
<evidence type="ECO:0000256" key="8">
    <source>
        <dbReference type="SAM" id="Phobius"/>
    </source>
</evidence>
<dbReference type="EMBL" id="BAABRV010000004">
    <property type="protein sequence ID" value="GAA5533526.1"/>
    <property type="molecule type" value="Genomic_DNA"/>
</dbReference>
<feature type="transmembrane region" description="Helical" evidence="8">
    <location>
        <begin position="7"/>
        <end position="26"/>
    </location>
</feature>
<dbReference type="InterPro" id="IPR004358">
    <property type="entry name" value="Sig_transdc_His_kin-like_C"/>
</dbReference>
<dbReference type="Gene3D" id="3.30.565.10">
    <property type="entry name" value="Histidine kinase-like ATPase, C-terminal domain"/>
    <property type="match status" value="1"/>
</dbReference>
<keyword evidence="12" id="KW-1185">Reference proteome</keyword>